<proteinExistence type="predicted"/>
<evidence type="ECO:0000313" key="2">
    <source>
        <dbReference type="EMBL" id="AIA85830.1"/>
    </source>
</evidence>
<dbReference type="Pfam" id="PF00535">
    <property type="entry name" value="Glycos_transf_2"/>
    <property type="match status" value="1"/>
</dbReference>
<accession>A0A060BYF6</accession>
<dbReference type="Gene3D" id="3.90.550.10">
    <property type="entry name" value="Spore Coat Polysaccharide Biosynthesis Protein SpsA, Chain A"/>
    <property type="match status" value="1"/>
</dbReference>
<dbReference type="SUPFAM" id="SSF53448">
    <property type="entry name" value="Nucleotide-diphospho-sugar transferases"/>
    <property type="match status" value="1"/>
</dbReference>
<sequence>MTRLAAICPVVVADGGSTDGTQAIVRNLSVRYPNLRLINNPGRIQAAALNLFLAPNYDGYDILVCCDAHAAYPPDYVSALVSSLDASGAASVVVPDGRGGAAGLLSARIDLDCRQQAWRRRLAPSRRRPVALRRARPSRGVP</sequence>
<protein>
    <submittedName>
        <fullName evidence="2">Glycos_transf_2</fullName>
    </submittedName>
</protein>
<evidence type="ECO:0000259" key="1">
    <source>
        <dbReference type="Pfam" id="PF00535"/>
    </source>
</evidence>
<reference evidence="2" key="1">
    <citation type="journal article" date="2013" name="Environ. Microbiol.">
        <title>Seasonally variable intestinal metagenomes of the red palm weevil (Rhynchophorus ferrugineus).</title>
        <authorList>
            <person name="Jia S."/>
            <person name="Zhang X."/>
            <person name="Zhang G."/>
            <person name="Yin A."/>
            <person name="Zhang S."/>
            <person name="Li F."/>
            <person name="Wang L."/>
            <person name="Zhao D."/>
            <person name="Yun Q."/>
            <person name="Tala"/>
            <person name="Wang J."/>
            <person name="Sun G."/>
            <person name="Baabdullah M."/>
            <person name="Yu X."/>
            <person name="Hu S."/>
            <person name="Al-Mssallem I.S."/>
            <person name="Yu J."/>
        </authorList>
    </citation>
    <scope>NUCLEOTIDE SEQUENCE</scope>
</reference>
<feature type="domain" description="Glycosyltransferase 2-like" evidence="1">
    <location>
        <begin position="10"/>
        <end position="94"/>
    </location>
</feature>
<dbReference type="InterPro" id="IPR001173">
    <property type="entry name" value="Glyco_trans_2-like"/>
</dbReference>
<dbReference type="EMBL" id="KF118568">
    <property type="protein sequence ID" value="AIA85830.1"/>
    <property type="molecule type" value="Genomic_DNA"/>
</dbReference>
<feature type="non-terminal residue" evidence="2">
    <location>
        <position position="142"/>
    </location>
</feature>
<organism evidence="2">
    <name type="scientific">uncultured Hyphomonas sp</name>
    <dbReference type="NCBI Taxonomy" id="225298"/>
    <lineage>
        <taxon>Bacteria</taxon>
        <taxon>Pseudomonadati</taxon>
        <taxon>Pseudomonadota</taxon>
        <taxon>Alphaproteobacteria</taxon>
        <taxon>Hyphomonadales</taxon>
        <taxon>Hyphomonadaceae</taxon>
        <taxon>Hyphomonas</taxon>
        <taxon>environmental samples</taxon>
    </lineage>
</organism>
<name>A0A060BYF6_9PROT</name>
<dbReference type="InterPro" id="IPR029044">
    <property type="entry name" value="Nucleotide-diphossugar_trans"/>
</dbReference>
<dbReference type="AlphaFoldDB" id="A0A060BYF6"/>